<gene>
    <name evidence="1" type="ORF">ABT39_MTgene788</name>
</gene>
<proteinExistence type="predicted"/>
<protein>
    <submittedName>
        <fullName evidence="1">Uncharacterized protein</fullName>
    </submittedName>
</protein>
<organism evidence="1">
    <name type="scientific">Picea glauca</name>
    <name type="common">White spruce</name>
    <name type="synonym">Pinus glauca</name>
    <dbReference type="NCBI Taxonomy" id="3330"/>
    <lineage>
        <taxon>Eukaryota</taxon>
        <taxon>Viridiplantae</taxon>
        <taxon>Streptophyta</taxon>
        <taxon>Embryophyta</taxon>
        <taxon>Tracheophyta</taxon>
        <taxon>Spermatophyta</taxon>
        <taxon>Pinopsida</taxon>
        <taxon>Pinidae</taxon>
        <taxon>Conifers I</taxon>
        <taxon>Pinales</taxon>
        <taxon>Pinaceae</taxon>
        <taxon>Picea</taxon>
    </lineage>
</organism>
<name>A0A101M4W0_PICGL</name>
<geneLocation type="mitochondrion" evidence="1"/>
<dbReference type="AlphaFoldDB" id="A0A101M4W0"/>
<reference evidence="1" key="1">
    <citation type="journal article" date="2015" name="Genome Biol. Evol.">
        <title>Organellar Genomes of White Spruce (Picea glauca): Assembly and Annotation.</title>
        <authorList>
            <person name="Jackman S.D."/>
            <person name="Warren R.L."/>
            <person name="Gibb E.A."/>
            <person name="Vandervalk B.P."/>
            <person name="Mohamadi H."/>
            <person name="Chu J."/>
            <person name="Raymond A."/>
            <person name="Pleasance S."/>
            <person name="Coope R."/>
            <person name="Wildung M.R."/>
            <person name="Ritland C.E."/>
            <person name="Bousquet J."/>
            <person name="Jones S.J."/>
            <person name="Bohlmann J."/>
            <person name="Birol I."/>
        </authorList>
    </citation>
    <scope>NUCLEOTIDE SEQUENCE [LARGE SCALE GENOMIC DNA]</scope>
    <source>
        <tissue evidence="1">Flushing bud</tissue>
    </source>
</reference>
<comment type="caution">
    <text evidence="1">The sequence shown here is derived from an EMBL/GenBank/DDBJ whole genome shotgun (WGS) entry which is preliminary data.</text>
</comment>
<keyword evidence="1" id="KW-0496">Mitochondrion</keyword>
<accession>A0A101M4W0</accession>
<evidence type="ECO:0000313" key="1">
    <source>
        <dbReference type="EMBL" id="KUM50942.1"/>
    </source>
</evidence>
<dbReference type="EMBL" id="LKAM01000001">
    <property type="protein sequence ID" value="KUM50942.1"/>
    <property type="molecule type" value="Genomic_DNA"/>
</dbReference>
<sequence>MYGSFQHFLSPPGQEPVSLAGGRTRTLLELSLTGKQIYGSREAYFLAQKMIDYLQQRLVSRHGGRETVNAHI</sequence>